<comment type="caution">
    <text evidence="2">The sequence shown here is derived from an EMBL/GenBank/DDBJ whole genome shotgun (WGS) entry which is preliminary data.</text>
</comment>
<sequence length="105" mass="12196">MIDNHAVVVKFEKDFNVLFYFECQSDANFKLDTVYKNETVPRAESMGIKDSKGVIWTELRVTDIVPKQTLSLHQNYIANTKRKRENPNGKDYTYTYTPTLTPNCP</sequence>
<feature type="region of interest" description="Disordered" evidence="1">
    <location>
        <begin position="82"/>
        <end position="105"/>
    </location>
</feature>
<evidence type="ECO:0000313" key="3">
    <source>
        <dbReference type="Proteomes" id="UP001501787"/>
    </source>
</evidence>
<evidence type="ECO:0000256" key="1">
    <source>
        <dbReference type="SAM" id="MobiDB-lite"/>
    </source>
</evidence>
<dbReference type="RefSeq" id="WP_201504804.1">
    <property type="nucleotide sequence ID" value="NZ_BAAAFR010000002.1"/>
</dbReference>
<dbReference type="EMBL" id="BAAAFR010000002">
    <property type="protein sequence ID" value="GAA0316829.1"/>
    <property type="molecule type" value="Genomic_DNA"/>
</dbReference>
<proteinExistence type="predicted"/>
<protein>
    <submittedName>
        <fullName evidence="2">Uncharacterized protein</fullName>
    </submittedName>
</protein>
<evidence type="ECO:0000313" key="2">
    <source>
        <dbReference type="EMBL" id="GAA0316829.1"/>
    </source>
</evidence>
<accession>A0ABN0VU46</accession>
<keyword evidence="3" id="KW-1185">Reference proteome</keyword>
<feature type="compositionally biased region" description="Low complexity" evidence="1">
    <location>
        <begin position="92"/>
        <end position="105"/>
    </location>
</feature>
<name>A0ABN0VU46_9GAMM</name>
<gene>
    <name evidence="2" type="ORF">GCM10009129_12800</name>
</gene>
<dbReference type="Proteomes" id="UP001501787">
    <property type="component" value="Unassembled WGS sequence"/>
</dbReference>
<reference evidence="2 3" key="1">
    <citation type="journal article" date="2019" name="Int. J. Syst. Evol. Microbiol.">
        <title>The Global Catalogue of Microorganisms (GCM) 10K type strain sequencing project: providing services to taxonomists for standard genome sequencing and annotation.</title>
        <authorList>
            <consortium name="The Broad Institute Genomics Platform"/>
            <consortium name="The Broad Institute Genome Sequencing Center for Infectious Disease"/>
            <person name="Wu L."/>
            <person name="Ma J."/>
        </authorList>
    </citation>
    <scope>NUCLEOTIDE SEQUENCE [LARGE SCALE GENOMIC DNA]</scope>
    <source>
        <strain evidence="2 3">JCM 16343</strain>
    </source>
</reference>
<organism evidence="2 3">
    <name type="scientific">Psychrobacter aestuarii</name>
    <dbReference type="NCBI Taxonomy" id="556327"/>
    <lineage>
        <taxon>Bacteria</taxon>
        <taxon>Pseudomonadati</taxon>
        <taxon>Pseudomonadota</taxon>
        <taxon>Gammaproteobacteria</taxon>
        <taxon>Moraxellales</taxon>
        <taxon>Moraxellaceae</taxon>
        <taxon>Psychrobacter</taxon>
    </lineage>
</organism>